<accession>A0A8X6PK41</accession>
<evidence type="ECO:0000313" key="1">
    <source>
        <dbReference type="EMBL" id="GFT74998.1"/>
    </source>
</evidence>
<evidence type="ECO:0000313" key="2">
    <source>
        <dbReference type="Proteomes" id="UP000887013"/>
    </source>
</evidence>
<proteinExistence type="predicted"/>
<dbReference type="AlphaFoldDB" id="A0A8X6PK41"/>
<dbReference type="EMBL" id="BMAW01070766">
    <property type="protein sequence ID" value="GFT74998.1"/>
    <property type="molecule type" value="Genomic_DNA"/>
</dbReference>
<comment type="caution">
    <text evidence="1">The sequence shown here is derived from an EMBL/GenBank/DDBJ whole genome shotgun (WGS) entry which is preliminary data.</text>
</comment>
<protein>
    <submittedName>
        <fullName evidence="1">Uncharacterized protein</fullName>
    </submittedName>
</protein>
<dbReference type="Proteomes" id="UP000887013">
    <property type="component" value="Unassembled WGS sequence"/>
</dbReference>
<organism evidence="1 2">
    <name type="scientific">Nephila pilipes</name>
    <name type="common">Giant wood spider</name>
    <name type="synonym">Nephila maculata</name>
    <dbReference type="NCBI Taxonomy" id="299642"/>
    <lineage>
        <taxon>Eukaryota</taxon>
        <taxon>Metazoa</taxon>
        <taxon>Ecdysozoa</taxon>
        <taxon>Arthropoda</taxon>
        <taxon>Chelicerata</taxon>
        <taxon>Arachnida</taxon>
        <taxon>Araneae</taxon>
        <taxon>Araneomorphae</taxon>
        <taxon>Entelegynae</taxon>
        <taxon>Araneoidea</taxon>
        <taxon>Nephilidae</taxon>
        <taxon>Nephila</taxon>
    </lineage>
</organism>
<reference evidence="1" key="1">
    <citation type="submission" date="2020-08" db="EMBL/GenBank/DDBJ databases">
        <title>Multicomponent nature underlies the extraordinary mechanical properties of spider dragline silk.</title>
        <authorList>
            <person name="Kono N."/>
            <person name="Nakamura H."/>
            <person name="Mori M."/>
            <person name="Yoshida Y."/>
            <person name="Ohtoshi R."/>
            <person name="Malay A.D."/>
            <person name="Moran D.A.P."/>
            <person name="Tomita M."/>
            <person name="Numata K."/>
            <person name="Arakawa K."/>
        </authorList>
    </citation>
    <scope>NUCLEOTIDE SEQUENCE</scope>
</reference>
<name>A0A8X6PK41_NEPPI</name>
<keyword evidence="2" id="KW-1185">Reference proteome</keyword>
<gene>
    <name evidence="1" type="ORF">NPIL_479721</name>
</gene>
<sequence length="72" mass="7874">MEGEQHPTAREVNHYKVIPSSSDVSGPRKLLPPENLGKSSLQLMKSQELHQILVLEINETATRSGVAGNVLI</sequence>